<keyword evidence="2" id="KW-0680">Restriction system</keyword>
<feature type="domain" description="Type I restriction modification DNA specificity" evidence="4">
    <location>
        <begin position="89"/>
        <end position="275"/>
    </location>
</feature>
<dbReference type="CDD" id="cd17291">
    <property type="entry name" value="RMtype1_S_MgeORF438P-TRD-CR_like"/>
    <property type="match status" value="1"/>
</dbReference>
<dbReference type="InterPro" id="IPR044946">
    <property type="entry name" value="Restrct_endonuc_typeI_TRD_sf"/>
</dbReference>
<dbReference type="AlphaFoldDB" id="B0S354"/>
<dbReference type="SUPFAM" id="SSF116734">
    <property type="entry name" value="DNA methylase specificity domain"/>
    <property type="match status" value="2"/>
</dbReference>
<dbReference type="GO" id="GO:0003677">
    <property type="term" value="F:DNA binding"/>
    <property type="evidence" value="ECO:0007669"/>
    <property type="project" value="UniProtKB-KW"/>
</dbReference>
<proteinExistence type="inferred from homology"/>
<dbReference type="EMBL" id="AP008971">
    <property type="protein sequence ID" value="BAG08794.1"/>
    <property type="molecule type" value="Genomic_DNA"/>
</dbReference>
<dbReference type="InterPro" id="IPR000055">
    <property type="entry name" value="Restrct_endonuc_typeI_TRD"/>
</dbReference>
<dbReference type="STRING" id="334413.FMG_1376"/>
<evidence type="ECO:0000256" key="1">
    <source>
        <dbReference type="ARBA" id="ARBA00010923"/>
    </source>
</evidence>
<reference evidence="5 6" key="1">
    <citation type="journal article" date="2008" name="DNA Res.">
        <title>Complete genome sequence of Finegoldia magna, an anaerobic opportunistic pathogen.</title>
        <authorList>
            <person name="Goto T."/>
            <person name="Yamashita A."/>
            <person name="Hirakawa H."/>
            <person name="Matsutani M."/>
            <person name="Todo K."/>
            <person name="Ohshima K."/>
            <person name="Toh H."/>
            <person name="Miyamoto K."/>
            <person name="Kuhara S."/>
            <person name="Hattori M."/>
            <person name="Shimizu T."/>
            <person name="Akimoto S."/>
        </authorList>
    </citation>
    <scope>NUCLEOTIDE SEQUENCE [LARGE SCALE GENOMIC DNA]</scope>
    <source>
        <strain evidence="6">ATCC 29328 / DSM 20472 / WAL 2508</strain>
    </source>
</reference>
<evidence type="ECO:0000256" key="2">
    <source>
        <dbReference type="ARBA" id="ARBA00022747"/>
    </source>
</evidence>
<organism evidence="5 6">
    <name type="scientific">Finegoldia magna (strain ATCC 29328 / DSM 20472 / WAL 2508)</name>
    <name type="common">Peptostreptococcus magnus</name>
    <dbReference type="NCBI Taxonomy" id="334413"/>
    <lineage>
        <taxon>Bacteria</taxon>
        <taxon>Bacillati</taxon>
        <taxon>Bacillota</taxon>
        <taxon>Tissierellia</taxon>
        <taxon>Tissierellales</taxon>
        <taxon>Peptoniphilaceae</taxon>
        <taxon>Finegoldia</taxon>
    </lineage>
</organism>
<dbReference type="Proteomes" id="UP000001319">
    <property type="component" value="Chromosome"/>
</dbReference>
<name>B0S354_FINM2</name>
<dbReference type="PANTHER" id="PTHR30408:SF13">
    <property type="entry name" value="TYPE I RESTRICTION ENZYME HINDI SPECIFICITY SUBUNIT"/>
    <property type="match status" value="1"/>
</dbReference>
<keyword evidence="3" id="KW-0238">DNA-binding</keyword>
<dbReference type="Pfam" id="PF01420">
    <property type="entry name" value="Methylase_S"/>
    <property type="match status" value="1"/>
</dbReference>
<comment type="similarity">
    <text evidence="1">Belongs to the type-I restriction system S methylase family.</text>
</comment>
<keyword evidence="6" id="KW-1185">Reference proteome</keyword>
<dbReference type="HOGENOM" id="CLU_586296_0_0_9"/>
<evidence type="ECO:0000259" key="4">
    <source>
        <dbReference type="Pfam" id="PF01420"/>
    </source>
</evidence>
<dbReference type="eggNOG" id="COG0732">
    <property type="taxonomic scope" value="Bacteria"/>
</dbReference>
<dbReference type="PANTHER" id="PTHR30408">
    <property type="entry name" value="TYPE-1 RESTRICTION ENZYME ECOKI SPECIFICITY PROTEIN"/>
    <property type="match status" value="1"/>
</dbReference>
<dbReference type="REBASE" id="160794">
    <property type="entry name" value="S3.Fma29328ORF1377P"/>
</dbReference>
<dbReference type="Gene3D" id="3.90.220.20">
    <property type="entry name" value="DNA methylase specificity domains"/>
    <property type="match status" value="2"/>
</dbReference>
<gene>
    <name evidence="5" type="ordered locus">FMG_1376</name>
</gene>
<evidence type="ECO:0000256" key="3">
    <source>
        <dbReference type="ARBA" id="ARBA00023125"/>
    </source>
</evidence>
<protein>
    <submittedName>
        <fullName evidence="5">Putative type I restriction enzyme</fullName>
    </submittedName>
</protein>
<accession>B0S354</accession>
<evidence type="ECO:0000313" key="6">
    <source>
        <dbReference type="Proteomes" id="UP000001319"/>
    </source>
</evidence>
<sequence>MEHLKMLKASVQWLHLKILQNRIISLPLDAMLELKSKKMMENHLKKRWQDLLLNFQICSKNLMNSKMKSEESWGRLVMRYKDTEVGIIPESWEVKQIKEVTEIVTDYVANGSFASLAENVKYKDEPDEAVLIRLVDYNNDFNGKFVFIDSHAYEFLGKSKLFGGEIIISNVGAKVGTVFRCPTLKYKMSLAPNSVMVKFKENDDFYFHWLRGYNGQSMLKSIVTGSAQPKFNKTNFREMLVPVPPVEEQTKIANILNSIDEKIDLNNGINKNLEQQAFAIFNEMFVDSIYGENFVGDILTPNRGKGLLSKDAVPGNVPVVAGGLEPATYHNQSNTVAPVLTISASGANAGYVNLWNIPVWSSDSSFIDTNMTENVYFWYAMLKSRQSEIFDAQTGSAQPHIYPKHIARLPMGNIRPDEINQYTVLVSPLFEAIGANKEENLSLASMRDALLPKLMSGEIDVTNIDL</sequence>
<evidence type="ECO:0000313" key="5">
    <source>
        <dbReference type="EMBL" id="BAG08794.1"/>
    </source>
</evidence>
<dbReference type="InterPro" id="IPR052021">
    <property type="entry name" value="Type-I_RS_S_subunit"/>
</dbReference>
<dbReference type="KEGG" id="fma:FMG_1376"/>
<dbReference type="GO" id="GO:0009307">
    <property type="term" value="P:DNA restriction-modification system"/>
    <property type="evidence" value="ECO:0007669"/>
    <property type="project" value="UniProtKB-KW"/>
</dbReference>